<dbReference type="RefSeq" id="WP_202834319.1">
    <property type="nucleotide sequence ID" value="NZ_JAETWB010000021.1"/>
</dbReference>
<evidence type="ECO:0000256" key="1">
    <source>
        <dbReference type="SAM" id="Phobius"/>
    </source>
</evidence>
<evidence type="ECO:0000313" key="3">
    <source>
        <dbReference type="Proteomes" id="UP000660885"/>
    </source>
</evidence>
<protein>
    <recommendedName>
        <fullName evidence="4">O-antigen ligase like membrane protein</fullName>
    </recommendedName>
</protein>
<evidence type="ECO:0008006" key="4">
    <source>
        <dbReference type="Google" id="ProtNLM"/>
    </source>
</evidence>
<accession>A0ABS1U8U7</accession>
<organism evidence="2 3">
    <name type="scientific">Belnapia arida</name>
    <dbReference type="NCBI Taxonomy" id="2804533"/>
    <lineage>
        <taxon>Bacteria</taxon>
        <taxon>Pseudomonadati</taxon>
        <taxon>Pseudomonadota</taxon>
        <taxon>Alphaproteobacteria</taxon>
        <taxon>Acetobacterales</taxon>
        <taxon>Roseomonadaceae</taxon>
        <taxon>Belnapia</taxon>
    </lineage>
</organism>
<feature type="transmembrane region" description="Helical" evidence="1">
    <location>
        <begin position="196"/>
        <end position="218"/>
    </location>
</feature>
<feature type="transmembrane region" description="Helical" evidence="1">
    <location>
        <begin position="82"/>
        <end position="99"/>
    </location>
</feature>
<feature type="transmembrane region" description="Helical" evidence="1">
    <location>
        <begin position="348"/>
        <end position="369"/>
    </location>
</feature>
<name>A0ABS1U8U7_9PROT</name>
<sequence length="444" mass="47045">MAGVIPGGAAWLPLPGTAVPAGEEAEQLVVRRLLVAALFASIFLQRLALPVSGGIALNLFVTLAVVGYLGLCGFLRVDPVRAALVLLLVAVGLAATALNDGRASIGSLGLLIVMYAAFTVSLRDPSDVFEKCVEAFQRMVLVTAICGTAQFFLQFAIGPDDLFTFGSFVPSQFLVPNFNTANPLHWQSPYFKANGFFFLEPSIYSQYLCLAIAAEFLFRGVTARLAAYAFALPFAFSGTGPLMLLILLPVWLIARRRYVAIIGGCFALAALVTLVETLSGGYIANRLSEFGSENTSAHARFIAGAYLIREQVLASWTDTLIGLGPGSYLPIARTALFEAHDPAWAKLLLEYGLIGSLAFWPMFFAAVVAGSPSGWVSLALVIGYFTFGGMLLDARLHVLILVLCVLPKQPGSAACPRITMAGRAGPGIAGSGMRGPGRAARAAR</sequence>
<dbReference type="Proteomes" id="UP000660885">
    <property type="component" value="Unassembled WGS sequence"/>
</dbReference>
<feature type="transmembrane region" description="Helical" evidence="1">
    <location>
        <begin position="225"/>
        <end position="252"/>
    </location>
</feature>
<comment type="caution">
    <text evidence="2">The sequence shown here is derived from an EMBL/GenBank/DDBJ whole genome shotgun (WGS) entry which is preliminary data.</text>
</comment>
<gene>
    <name evidence="2" type="ORF">JMJ56_24100</name>
</gene>
<feature type="transmembrane region" description="Helical" evidence="1">
    <location>
        <begin position="375"/>
        <end position="392"/>
    </location>
</feature>
<keyword evidence="1" id="KW-0812">Transmembrane</keyword>
<proteinExistence type="predicted"/>
<feature type="transmembrane region" description="Helical" evidence="1">
    <location>
        <begin position="135"/>
        <end position="157"/>
    </location>
</feature>
<dbReference type="EMBL" id="JAETWB010000021">
    <property type="protein sequence ID" value="MBL6081094.1"/>
    <property type="molecule type" value="Genomic_DNA"/>
</dbReference>
<evidence type="ECO:0000313" key="2">
    <source>
        <dbReference type="EMBL" id="MBL6081094.1"/>
    </source>
</evidence>
<reference evidence="2 3" key="1">
    <citation type="submission" date="2021-01" db="EMBL/GenBank/DDBJ databases">
        <title>Belnapia mucosa sp. nov. and Belnapia arida sp. nov., isolated from the Tabernas Desert (Almeria, Spain).</title>
        <authorList>
            <person name="Molina-Menor E."/>
            <person name="Vidal-Verdu A."/>
            <person name="Calonge A."/>
            <person name="Satari L."/>
            <person name="Pereto J."/>
            <person name="Porcar M."/>
        </authorList>
    </citation>
    <scope>NUCLEOTIDE SEQUENCE [LARGE SCALE GENOMIC DNA]</scope>
    <source>
        <strain evidence="2 3">T18</strain>
    </source>
</reference>
<keyword evidence="3" id="KW-1185">Reference proteome</keyword>
<feature type="transmembrane region" description="Helical" evidence="1">
    <location>
        <begin position="258"/>
        <end position="278"/>
    </location>
</feature>
<feature type="transmembrane region" description="Helical" evidence="1">
    <location>
        <begin position="55"/>
        <end position="75"/>
    </location>
</feature>
<feature type="transmembrane region" description="Helical" evidence="1">
    <location>
        <begin position="105"/>
        <end position="123"/>
    </location>
</feature>
<keyword evidence="1" id="KW-1133">Transmembrane helix</keyword>
<keyword evidence="1" id="KW-0472">Membrane</keyword>